<dbReference type="Pfam" id="PF00578">
    <property type="entry name" value="AhpC-TSA"/>
    <property type="match status" value="1"/>
</dbReference>
<accession>C0QCD5</accession>
<reference evidence="4 5" key="1">
    <citation type="journal article" date="2009" name="Environ. Microbiol.">
        <title>Genome sequence of Desulfobacterium autotrophicum HRM2, a marine sulfate reducer oxidizing organic carbon completely to carbon dioxide.</title>
        <authorList>
            <person name="Strittmatter A.W."/>
            <person name="Liesegang H."/>
            <person name="Rabus R."/>
            <person name="Decker I."/>
            <person name="Amann J."/>
            <person name="Andres S."/>
            <person name="Henne A."/>
            <person name="Fricke W.F."/>
            <person name="Martinez-Arias R."/>
            <person name="Bartels D."/>
            <person name="Goesmann A."/>
            <person name="Krause L."/>
            <person name="Puehler A."/>
            <person name="Klenk H.P."/>
            <person name="Richter M."/>
            <person name="Schuler M."/>
            <person name="Gloeckner F.O."/>
            <person name="Meyerdierks A."/>
            <person name="Gottschalk G."/>
            <person name="Amann R."/>
        </authorList>
    </citation>
    <scope>NUCLEOTIDE SEQUENCE [LARGE SCALE GENOMIC DNA]</scope>
    <source>
        <strain evidence="5">ATCC 43914 / DSM 3382 / HRM2</strain>
    </source>
</reference>
<evidence type="ECO:0000313" key="4">
    <source>
        <dbReference type="EMBL" id="ACN17152.1"/>
    </source>
</evidence>
<proteinExistence type="predicted"/>
<gene>
    <name evidence="4" type="ordered locus">HRM2_40950</name>
</gene>
<dbReference type="InterPro" id="IPR036249">
    <property type="entry name" value="Thioredoxin-like_sf"/>
</dbReference>
<name>C0QCD5_DESAH</name>
<dbReference type="GO" id="GO:0004601">
    <property type="term" value="F:peroxidase activity"/>
    <property type="evidence" value="ECO:0007669"/>
    <property type="project" value="UniProtKB-KW"/>
</dbReference>
<feature type="chain" id="PRO_5002902291" evidence="2">
    <location>
        <begin position="23"/>
        <end position="193"/>
    </location>
</feature>
<dbReference type="HOGENOM" id="CLU_042529_14_2_7"/>
<sequence>MRFFIVLLLLLAPASGHCLSSAFESSVFDPGHLTPRDSVLKVKVGDPVPDFMLPAISGGQVGPSQFRGKKNLVISFIPAAWTPVCSDQWPGYNIARPLFDAHDAVLFGISVDSRATLYSWTRAMKDLWFPVLSDFWPHGQVAQSFGVLRSDGMAERAIIIVDKRGIIRFLHVSDINVRPELGMIIQALDAITP</sequence>
<evidence type="ECO:0000313" key="5">
    <source>
        <dbReference type="Proteomes" id="UP000000442"/>
    </source>
</evidence>
<dbReference type="Gene3D" id="3.40.30.10">
    <property type="entry name" value="Glutaredoxin"/>
    <property type="match status" value="1"/>
</dbReference>
<dbReference type="eggNOG" id="COG1225">
    <property type="taxonomic scope" value="Bacteria"/>
</dbReference>
<evidence type="ECO:0000256" key="1">
    <source>
        <dbReference type="ARBA" id="ARBA00023284"/>
    </source>
</evidence>
<dbReference type="PANTHER" id="PTHR43110">
    <property type="entry name" value="THIOL PEROXIDASE"/>
    <property type="match status" value="1"/>
</dbReference>
<dbReference type="SUPFAM" id="SSF52833">
    <property type="entry name" value="Thioredoxin-like"/>
    <property type="match status" value="1"/>
</dbReference>
<dbReference type="RefSeq" id="WP_015905885.1">
    <property type="nucleotide sequence ID" value="NC_012108.1"/>
</dbReference>
<dbReference type="InterPro" id="IPR050455">
    <property type="entry name" value="Tpx_Peroxidase_subfamily"/>
</dbReference>
<dbReference type="KEGG" id="dat:HRM2_40950"/>
<keyword evidence="2" id="KW-0732">Signal</keyword>
<keyword evidence="5" id="KW-1185">Reference proteome</keyword>
<dbReference type="Proteomes" id="UP000000442">
    <property type="component" value="Chromosome"/>
</dbReference>
<protein>
    <submittedName>
        <fullName evidence="4">Peroxiredoxin (AhpC/TSA family protein)</fullName>
        <ecNumber evidence="4">1.11.1.-</ecNumber>
    </submittedName>
</protein>
<keyword evidence="1" id="KW-0676">Redox-active center</keyword>
<dbReference type="InterPro" id="IPR013766">
    <property type="entry name" value="Thioredoxin_domain"/>
</dbReference>
<evidence type="ECO:0000259" key="3">
    <source>
        <dbReference type="PROSITE" id="PS51352"/>
    </source>
</evidence>
<dbReference type="PROSITE" id="PS51352">
    <property type="entry name" value="THIOREDOXIN_2"/>
    <property type="match status" value="1"/>
</dbReference>
<feature type="signal peptide" evidence="2">
    <location>
        <begin position="1"/>
        <end position="22"/>
    </location>
</feature>
<keyword evidence="4" id="KW-0560">Oxidoreductase</keyword>
<dbReference type="OrthoDB" id="9809746at2"/>
<feature type="domain" description="Thioredoxin" evidence="3">
    <location>
        <begin position="42"/>
        <end position="193"/>
    </location>
</feature>
<evidence type="ECO:0000256" key="2">
    <source>
        <dbReference type="SAM" id="SignalP"/>
    </source>
</evidence>
<dbReference type="InterPro" id="IPR000866">
    <property type="entry name" value="AhpC/TSA"/>
</dbReference>
<organism evidence="4 5">
    <name type="scientific">Desulforapulum autotrophicum (strain ATCC 43914 / DSM 3382 / VKM B-1955 / HRM2)</name>
    <name type="common">Desulfobacterium autotrophicum</name>
    <dbReference type="NCBI Taxonomy" id="177437"/>
    <lineage>
        <taxon>Bacteria</taxon>
        <taxon>Pseudomonadati</taxon>
        <taxon>Thermodesulfobacteriota</taxon>
        <taxon>Desulfobacteria</taxon>
        <taxon>Desulfobacterales</taxon>
        <taxon>Desulfobacteraceae</taxon>
        <taxon>Desulforapulum</taxon>
    </lineage>
</organism>
<dbReference type="EMBL" id="CP001087">
    <property type="protein sequence ID" value="ACN17152.1"/>
    <property type="molecule type" value="Genomic_DNA"/>
</dbReference>
<dbReference type="PANTHER" id="PTHR43110:SF1">
    <property type="entry name" value="THIOL PEROXIDASE"/>
    <property type="match status" value="1"/>
</dbReference>
<dbReference type="AlphaFoldDB" id="C0QCD5"/>
<dbReference type="STRING" id="177437.HRM2_40950"/>
<dbReference type="EC" id="1.11.1.-" evidence="4"/>
<keyword evidence="4" id="KW-0575">Peroxidase</keyword>
<dbReference type="CDD" id="cd03018">
    <property type="entry name" value="PRX_AhpE_like"/>
    <property type="match status" value="1"/>
</dbReference>